<dbReference type="SUPFAM" id="SSF47819">
    <property type="entry name" value="HRDC-like"/>
    <property type="match status" value="1"/>
</dbReference>
<name>A0A1I2KIB3_9CLOT</name>
<dbReference type="Gene3D" id="3.40.50.300">
    <property type="entry name" value="P-loop containing nucleotide triphosphate hydrolases"/>
    <property type="match status" value="2"/>
</dbReference>
<dbReference type="InterPro" id="IPR027417">
    <property type="entry name" value="P-loop_NTPase"/>
</dbReference>
<dbReference type="GO" id="GO:0006260">
    <property type="term" value="P:DNA replication"/>
    <property type="evidence" value="ECO:0007669"/>
    <property type="project" value="InterPro"/>
</dbReference>
<proteinExistence type="inferred from homology"/>
<dbReference type="Pfam" id="PF16124">
    <property type="entry name" value="RecQ_Zn_bind"/>
    <property type="match status" value="1"/>
</dbReference>
<feature type="domain" description="Helicase C-terminal" evidence="19">
    <location>
        <begin position="218"/>
        <end position="361"/>
    </location>
</feature>
<dbReference type="Gene3D" id="1.10.150.80">
    <property type="entry name" value="HRDC domain"/>
    <property type="match status" value="1"/>
</dbReference>
<keyword evidence="9" id="KW-0862">Zinc</keyword>
<dbReference type="GO" id="GO:0030894">
    <property type="term" value="C:replisome"/>
    <property type="evidence" value="ECO:0007669"/>
    <property type="project" value="TreeGrafter"/>
</dbReference>
<keyword evidence="11" id="KW-0238">DNA-binding</keyword>
<dbReference type="InterPro" id="IPR032284">
    <property type="entry name" value="RecQ_Zn-bd"/>
</dbReference>
<evidence type="ECO:0000256" key="10">
    <source>
        <dbReference type="ARBA" id="ARBA00022840"/>
    </source>
</evidence>
<keyword evidence="8 20" id="KW-0347">Helicase</keyword>
<dbReference type="InterPro" id="IPR001650">
    <property type="entry name" value="Helicase_C-like"/>
</dbReference>
<evidence type="ECO:0000256" key="3">
    <source>
        <dbReference type="ARBA" id="ARBA00005446"/>
    </source>
</evidence>
<dbReference type="InterPro" id="IPR044876">
    <property type="entry name" value="HRDC_dom_sf"/>
</dbReference>
<sequence>MEKALQYLKEYFGYTSFRRGQAEAINDILNGHDTFVLMPTGGGKSIIYQIPALIFDGLTIVISPLISLMKDQVDTLNSMGINSTYINSTLSSSEIEQREMDIKNNKYKLLYIAPERLEALKFFLGTNDIDVSLIAIDEAHCVSQWGHDFRPSYRNISSFISLLPSNPIVLACTATATEIVKNDIVTLLGLRNANLYCTGFNRENLNFKVFRGENKESFILDYVNAHTEETGIIYTATRKSTEHLYSVLMKKGFKAGLYHGGLSEEKRKEMQDAFMFDDINIMVATNAFGMGIDKSNVRYVIHNNMTKNLEAYYQEAGRAGRDGENSECILLFSSGDIQTQKFFIDNSPLPPNIKMQEYNNLRAMVDYCYTSKCLRSYILNYFGEESESNCNNCSNCNEDNELKDVTNEAMMIFSTIYRIKERFGITVVIDVLKGSQNQRMISLGFDKLSTHGLMSKYDRKFIEEVINKLIAENFLASTDEEFPRVVLTPKAIAAIKNKENVFLSFRKQLKKAKNDSKGLHKDLLIKLKELRRALSEELQVPPYIIFHDTTLKEMSDKLPRTKEDFLEIKGVGLGKFEKYGKKFLDAIREYIAYANISEVALSESASINKNIPDPSKDSSEPVKEKSHIITLNLYNQGQSLDEISENRNLSITTVQEHIIHCALEGEKVNLDDFIPDGTEDIILSAIEELGASKLKPLKDVLPKNIGYMTIKAVICKHQL</sequence>
<dbReference type="GO" id="GO:0043590">
    <property type="term" value="C:bacterial nucleoid"/>
    <property type="evidence" value="ECO:0007669"/>
    <property type="project" value="TreeGrafter"/>
</dbReference>
<dbReference type="NCBIfam" id="TIGR01389">
    <property type="entry name" value="recQ"/>
    <property type="match status" value="1"/>
</dbReference>
<evidence type="ECO:0000256" key="13">
    <source>
        <dbReference type="ARBA" id="ARBA00023204"/>
    </source>
</evidence>
<dbReference type="AlphaFoldDB" id="A0A1I2KIB3"/>
<keyword evidence="14" id="KW-0413">Isomerase</keyword>
<dbReference type="CDD" id="cd17920">
    <property type="entry name" value="DEXHc_RecQ"/>
    <property type="match status" value="1"/>
</dbReference>
<evidence type="ECO:0000259" key="19">
    <source>
        <dbReference type="PROSITE" id="PS51194"/>
    </source>
</evidence>
<keyword evidence="4" id="KW-0479">Metal-binding</keyword>
<dbReference type="Proteomes" id="UP000182135">
    <property type="component" value="Unassembled WGS sequence"/>
</dbReference>
<dbReference type="InterPro" id="IPR010997">
    <property type="entry name" value="HRDC-like_sf"/>
</dbReference>
<dbReference type="STRING" id="1529.SAMN04487885_10623"/>
<dbReference type="eggNOG" id="COG0514">
    <property type="taxonomic scope" value="Bacteria"/>
</dbReference>
<evidence type="ECO:0000256" key="8">
    <source>
        <dbReference type="ARBA" id="ARBA00022806"/>
    </source>
</evidence>
<dbReference type="EC" id="5.6.2.4" evidence="16"/>
<dbReference type="PANTHER" id="PTHR13710:SF105">
    <property type="entry name" value="ATP-DEPENDENT DNA HELICASE Q1"/>
    <property type="match status" value="1"/>
</dbReference>
<organism evidence="20 21">
    <name type="scientific">Clostridium cadaveris</name>
    <dbReference type="NCBI Taxonomy" id="1529"/>
    <lineage>
        <taxon>Bacteria</taxon>
        <taxon>Bacillati</taxon>
        <taxon>Bacillota</taxon>
        <taxon>Clostridia</taxon>
        <taxon>Eubacteriales</taxon>
        <taxon>Clostridiaceae</taxon>
        <taxon>Clostridium</taxon>
    </lineage>
</organism>
<evidence type="ECO:0000256" key="7">
    <source>
        <dbReference type="ARBA" id="ARBA00022801"/>
    </source>
</evidence>
<dbReference type="Gene3D" id="1.10.10.10">
    <property type="entry name" value="Winged helix-like DNA-binding domain superfamily/Winged helix DNA-binding domain"/>
    <property type="match status" value="1"/>
</dbReference>
<dbReference type="GO" id="GO:0005737">
    <property type="term" value="C:cytoplasm"/>
    <property type="evidence" value="ECO:0007669"/>
    <property type="project" value="TreeGrafter"/>
</dbReference>
<dbReference type="SMART" id="SM00487">
    <property type="entry name" value="DEXDc"/>
    <property type="match status" value="1"/>
</dbReference>
<dbReference type="InterPro" id="IPR002121">
    <property type="entry name" value="HRDC_dom"/>
</dbReference>
<dbReference type="Pfam" id="PF09382">
    <property type="entry name" value="RQC"/>
    <property type="match status" value="1"/>
</dbReference>
<dbReference type="GO" id="GO:0043138">
    <property type="term" value="F:3'-5' DNA helicase activity"/>
    <property type="evidence" value="ECO:0007669"/>
    <property type="project" value="UniProtKB-EC"/>
</dbReference>
<reference evidence="20 21" key="1">
    <citation type="submission" date="2016-10" db="EMBL/GenBank/DDBJ databases">
        <authorList>
            <person name="de Groot N.N."/>
        </authorList>
    </citation>
    <scope>NUCLEOTIDE SEQUENCE [LARGE SCALE GENOMIC DNA]</scope>
    <source>
        <strain evidence="20 21">NLAE-zl-G419</strain>
    </source>
</reference>
<feature type="domain" description="Helicase ATP-binding" evidence="18">
    <location>
        <begin position="25"/>
        <end position="194"/>
    </location>
</feature>
<dbReference type="GO" id="GO:0005524">
    <property type="term" value="F:ATP binding"/>
    <property type="evidence" value="ECO:0007669"/>
    <property type="project" value="UniProtKB-KW"/>
</dbReference>
<keyword evidence="6" id="KW-0227">DNA damage</keyword>
<dbReference type="GO" id="GO:0003677">
    <property type="term" value="F:DNA binding"/>
    <property type="evidence" value="ECO:0007669"/>
    <property type="project" value="UniProtKB-KW"/>
</dbReference>
<evidence type="ECO:0000256" key="4">
    <source>
        <dbReference type="ARBA" id="ARBA00022723"/>
    </source>
</evidence>
<dbReference type="EMBL" id="FOOE01000006">
    <property type="protein sequence ID" value="SFF66694.1"/>
    <property type="molecule type" value="Genomic_DNA"/>
</dbReference>
<evidence type="ECO:0000256" key="16">
    <source>
        <dbReference type="NCBIfam" id="TIGR01389"/>
    </source>
</evidence>
<feature type="domain" description="HRDC" evidence="17">
    <location>
        <begin position="517"/>
        <end position="597"/>
    </location>
</feature>
<comment type="catalytic activity">
    <reaction evidence="15">
        <text>Couples ATP hydrolysis with the unwinding of duplex DNA by translocating in the 3'-5' direction.</text>
        <dbReference type="EC" id="5.6.2.4"/>
    </reaction>
</comment>
<dbReference type="GO" id="GO:0006281">
    <property type="term" value="P:DNA repair"/>
    <property type="evidence" value="ECO:0007669"/>
    <property type="project" value="UniProtKB-KW"/>
</dbReference>
<evidence type="ECO:0000313" key="21">
    <source>
        <dbReference type="Proteomes" id="UP000182135"/>
    </source>
</evidence>
<dbReference type="InterPro" id="IPR006293">
    <property type="entry name" value="DNA_helicase_ATP-dep_RecQ_bac"/>
</dbReference>
<dbReference type="PANTHER" id="PTHR13710">
    <property type="entry name" value="DNA HELICASE RECQ FAMILY MEMBER"/>
    <property type="match status" value="1"/>
</dbReference>
<dbReference type="Pfam" id="PF00570">
    <property type="entry name" value="HRDC"/>
    <property type="match status" value="1"/>
</dbReference>
<dbReference type="PROSITE" id="PS51194">
    <property type="entry name" value="HELICASE_CTER"/>
    <property type="match status" value="1"/>
</dbReference>
<dbReference type="SMART" id="SM00490">
    <property type="entry name" value="HELICc"/>
    <property type="match status" value="1"/>
</dbReference>
<comment type="cofactor">
    <cofactor evidence="1">
        <name>Mg(2+)</name>
        <dbReference type="ChEBI" id="CHEBI:18420"/>
    </cofactor>
</comment>
<evidence type="ECO:0000256" key="11">
    <source>
        <dbReference type="ARBA" id="ARBA00023125"/>
    </source>
</evidence>
<dbReference type="GO" id="GO:0006310">
    <property type="term" value="P:DNA recombination"/>
    <property type="evidence" value="ECO:0007669"/>
    <property type="project" value="UniProtKB-UniRule"/>
</dbReference>
<dbReference type="SMART" id="SM00956">
    <property type="entry name" value="RQC"/>
    <property type="match status" value="1"/>
</dbReference>
<keyword evidence="13" id="KW-0234">DNA repair</keyword>
<comment type="similarity">
    <text evidence="3">Belongs to the helicase family. RecQ subfamily.</text>
</comment>
<dbReference type="SUPFAM" id="SSF46785">
    <property type="entry name" value="Winged helix' DNA-binding domain"/>
    <property type="match status" value="1"/>
</dbReference>
<evidence type="ECO:0000256" key="1">
    <source>
        <dbReference type="ARBA" id="ARBA00001946"/>
    </source>
</evidence>
<evidence type="ECO:0000256" key="12">
    <source>
        <dbReference type="ARBA" id="ARBA00023172"/>
    </source>
</evidence>
<dbReference type="NCBIfam" id="TIGR00614">
    <property type="entry name" value="recQ_fam"/>
    <property type="match status" value="1"/>
</dbReference>
<dbReference type="InterPro" id="IPR036390">
    <property type="entry name" value="WH_DNA-bd_sf"/>
</dbReference>
<dbReference type="PROSITE" id="PS50967">
    <property type="entry name" value="HRDC"/>
    <property type="match status" value="1"/>
</dbReference>
<keyword evidence="12" id="KW-0233">DNA recombination</keyword>
<dbReference type="GO" id="GO:0009378">
    <property type="term" value="F:four-way junction helicase activity"/>
    <property type="evidence" value="ECO:0007669"/>
    <property type="project" value="TreeGrafter"/>
</dbReference>
<evidence type="ECO:0000259" key="18">
    <source>
        <dbReference type="PROSITE" id="PS51192"/>
    </source>
</evidence>
<keyword evidence="5" id="KW-0547">Nucleotide-binding</keyword>
<dbReference type="GO" id="GO:0009432">
    <property type="term" value="P:SOS response"/>
    <property type="evidence" value="ECO:0007669"/>
    <property type="project" value="UniProtKB-UniRule"/>
</dbReference>
<dbReference type="Pfam" id="PF00270">
    <property type="entry name" value="DEAD"/>
    <property type="match status" value="1"/>
</dbReference>
<evidence type="ECO:0000256" key="2">
    <source>
        <dbReference type="ARBA" id="ARBA00001947"/>
    </source>
</evidence>
<keyword evidence="21" id="KW-1185">Reference proteome</keyword>
<evidence type="ECO:0000256" key="5">
    <source>
        <dbReference type="ARBA" id="ARBA00022741"/>
    </source>
</evidence>
<protein>
    <recommendedName>
        <fullName evidence="16">DNA helicase RecQ</fullName>
        <ecNumber evidence="16">5.6.2.4</ecNumber>
    </recommendedName>
</protein>
<dbReference type="InterPro" id="IPR004589">
    <property type="entry name" value="DNA_helicase_ATP-dep_RecQ"/>
</dbReference>
<dbReference type="InterPro" id="IPR029491">
    <property type="entry name" value="Helicase_HTH"/>
</dbReference>
<dbReference type="Pfam" id="PF14493">
    <property type="entry name" value="HTH_40"/>
    <property type="match status" value="1"/>
</dbReference>
<dbReference type="InterPro" id="IPR018982">
    <property type="entry name" value="RQC_domain"/>
</dbReference>
<dbReference type="SUPFAM" id="SSF52540">
    <property type="entry name" value="P-loop containing nucleoside triphosphate hydrolases"/>
    <property type="match status" value="1"/>
</dbReference>
<evidence type="ECO:0000313" key="20">
    <source>
        <dbReference type="EMBL" id="SFF66694.1"/>
    </source>
</evidence>
<dbReference type="SMART" id="SM00341">
    <property type="entry name" value="HRDC"/>
    <property type="match status" value="1"/>
</dbReference>
<dbReference type="Pfam" id="PF00271">
    <property type="entry name" value="Helicase_C"/>
    <property type="match status" value="1"/>
</dbReference>
<dbReference type="OrthoDB" id="9763310at2"/>
<gene>
    <name evidence="20" type="ORF">SAMN04487885_10623</name>
</gene>
<comment type="cofactor">
    <cofactor evidence="2">
        <name>Zn(2+)</name>
        <dbReference type="ChEBI" id="CHEBI:29105"/>
    </cofactor>
</comment>
<dbReference type="InterPro" id="IPR011545">
    <property type="entry name" value="DEAD/DEAH_box_helicase_dom"/>
</dbReference>
<dbReference type="RefSeq" id="WP_027638946.1">
    <property type="nucleotide sequence ID" value="NZ_BAAACD010000027.1"/>
</dbReference>
<evidence type="ECO:0000259" key="17">
    <source>
        <dbReference type="PROSITE" id="PS50967"/>
    </source>
</evidence>
<keyword evidence="7" id="KW-0378">Hydrolase</keyword>
<dbReference type="GO" id="GO:0016787">
    <property type="term" value="F:hydrolase activity"/>
    <property type="evidence" value="ECO:0007669"/>
    <property type="project" value="UniProtKB-KW"/>
</dbReference>
<evidence type="ECO:0000256" key="14">
    <source>
        <dbReference type="ARBA" id="ARBA00023235"/>
    </source>
</evidence>
<dbReference type="GO" id="GO:0046872">
    <property type="term" value="F:metal ion binding"/>
    <property type="evidence" value="ECO:0007669"/>
    <property type="project" value="UniProtKB-KW"/>
</dbReference>
<evidence type="ECO:0000256" key="6">
    <source>
        <dbReference type="ARBA" id="ARBA00022763"/>
    </source>
</evidence>
<accession>A0A1I2KIB3</accession>
<keyword evidence="10" id="KW-0067">ATP-binding</keyword>
<dbReference type="FunFam" id="3.40.50.300:FF:000296">
    <property type="entry name" value="ATP-dependent DNA helicase RecQ"/>
    <property type="match status" value="1"/>
</dbReference>
<dbReference type="PROSITE" id="PS51192">
    <property type="entry name" value="HELICASE_ATP_BIND_1"/>
    <property type="match status" value="1"/>
</dbReference>
<evidence type="ECO:0000256" key="15">
    <source>
        <dbReference type="ARBA" id="ARBA00034617"/>
    </source>
</evidence>
<dbReference type="InterPro" id="IPR036388">
    <property type="entry name" value="WH-like_DNA-bd_sf"/>
</dbReference>
<evidence type="ECO:0000256" key="9">
    <source>
        <dbReference type="ARBA" id="ARBA00022833"/>
    </source>
</evidence>
<dbReference type="InterPro" id="IPR014001">
    <property type="entry name" value="Helicase_ATP-bd"/>
</dbReference>